<dbReference type="Pfam" id="PF05175">
    <property type="entry name" value="MTS"/>
    <property type="match status" value="1"/>
</dbReference>
<dbReference type="EC" id="2.1.1.297" evidence="5"/>
<keyword evidence="9" id="KW-1185">Reference proteome</keyword>
<dbReference type="AlphaFoldDB" id="A0A0A5GRK0"/>
<dbReference type="CDD" id="cd02440">
    <property type="entry name" value="AdoMet_MTases"/>
    <property type="match status" value="1"/>
</dbReference>
<dbReference type="NCBIfam" id="TIGR03534">
    <property type="entry name" value="RF_mod_PrmC"/>
    <property type="match status" value="1"/>
</dbReference>
<dbReference type="InterPro" id="IPR040758">
    <property type="entry name" value="PrmC_N"/>
</dbReference>
<comment type="catalytic activity">
    <reaction evidence="4 5">
        <text>L-glutaminyl-[peptide chain release factor] + S-adenosyl-L-methionine = N(5)-methyl-L-glutaminyl-[peptide chain release factor] + S-adenosyl-L-homocysteine + H(+)</text>
        <dbReference type="Rhea" id="RHEA:42896"/>
        <dbReference type="Rhea" id="RHEA-COMP:10271"/>
        <dbReference type="Rhea" id="RHEA-COMP:10272"/>
        <dbReference type="ChEBI" id="CHEBI:15378"/>
        <dbReference type="ChEBI" id="CHEBI:30011"/>
        <dbReference type="ChEBI" id="CHEBI:57856"/>
        <dbReference type="ChEBI" id="CHEBI:59789"/>
        <dbReference type="ChEBI" id="CHEBI:61891"/>
        <dbReference type="EC" id="2.1.1.297"/>
    </reaction>
</comment>
<feature type="domain" description="Release factor glutamine methyltransferase N-terminal" evidence="7">
    <location>
        <begin position="8"/>
        <end position="77"/>
    </location>
</feature>
<name>A0A0A5GRK0_9BACI</name>
<sequence length="287" mass="32145">MSTKTILEARNWASLFLEEHGREKNVGELLLLHHLGFTRAQLLAYLPDPIGDEAYTAFERDVREHALHGVPYQHLVGTASFFGREFNVNKHVLVPRQETEELVDGILRRLNERGWDKKQIHAVDIGTGSGIIPITLKQEWPSMSVSAVDLSADALCVAKRNREEHGTDITFYEGSFLEPVLDQTFDLIVSNPPYIPEGDLDSLSDVVKNYDPHLALFAGKDGLDAYRAIVAQLPYVSKSETLLAFEIGYNQGSDVRNLIQSKFPASTPEVVNDLNGNERMVFAWLSV</sequence>
<accession>A0A0A5GRK0</accession>
<feature type="binding site" evidence="5">
    <location>
        <begin position="191"/>
        <end position="194"/>
    </location>
    <ligand>
        <name>substrate</name>
    </ligand>
</feature>
<dbReference type="InterPro" id="IPR004556">
    <property type="entry name" value="HemK-like"/>
</dbReference>
<evidence type="ECO:0000313" key="9">
    <source>
        <dbReference type="Proteomes" id="UP000030528"/>
    </source>
</evidence>
<feature type="binding site" evidence="5">
    <location>
        <position position="149"/>
    </location>
    <ligand>
        <name>S-adenosyl-L-methionine</name>
        <dbReference type="ChEBI" id="CHEBI:59789"/>
    </ligand>
</feature>
<dbReference type="GO" id="GO:0032259">
    <property type="term" value="P:methylation"/>
    <property type="evidence" value="ECO:0007669"/>
    <property type="project" value="UniProtKB-KW"/>
</dbReference>
<comment type="caution">
    <text evidence="8">The sequence shown here is derived from an EMBL/GenBank/DDBJ whole genome shotgun (WGS) entry which is preliminary data.</text>
</comment>
<feature type="binding site" evidence="5">
    <location>
        <position position="191"/>
    </location>
    <ligand>
        <name>S-adenosyl-L-methionine</name>
        <dbReference type="ChEBI" id="CHEBI:59789"/>
    </ligand>
</feature>
<dbReference type="PANTHER" id="PTHR18895:SF74">
    <property type="entry name" value="MTRF1L RELEASE FACTOR GLUTAMINE METHYLTRANSFERASE"/>
    <property type="match status" value="1"/>
</dbReference>
<proteinExistence type="inferred from homology"/>
<dbReference type="InterPro" id="IPR050320">
    <property type="entry name" value="N5-glutamine_MTase"/>
</dbReference>
<dbReference type="Pfam" id="PF17827">
    <property type="entry name" value="PrmC_N"/>
    <property type="match status" value="1"/>
</dbReference>
<dbReference type="RefSeq" id="WP_026799025.1">
    <property type="nucleotide sequence ID" value="NZ_AULI01000001.1"/>
</dbReference>
<dbReference type="Gene3D" id="3.40.50.150">
    <property type="entry name" value="Vaccinia Virus protein VP39"/>
    <property type="match status" value="1"/>
</dbReference>
<evidence type="ECO:0000256" key="1">
    <source>
        <dbReference type="ARBA" id="ARBA00022603"/>
    </source>
</evidence>
<dbReference type="HAMAP" id="MF_02126">
    <property type="entry name" value="RF_methyltr_PrmC"/>
    <property type="match status" value="1"/>
</dbReference>
<dbReference type="InterPro" id="IPR002052">
    <property type="entry name" value="DNA_methylase_N6_adenine_CS"/>
</dbReference>
<dbReference type="SUPFAM" id="SSF53335">
    <property type="entry name" value="S-adenosyl-L-methionine-dependent methyltransferases"/>
    <property type="match status" value="1"/>
</dbReference>
<feature type="binding site" evidence="5">
    <location>
        <position position="176"/>
    </location>
    <ligand>
        <name>S-adenosyl-L-methionine</name>
        <dbReference type="ChEBI" id="CHEBI:59789"/>
    </ligand>
</feature>
<dbReference type="Gene3D" id="1.10.8.10">
    <property type="entry name" value="DNA helicase RuvA subunit, C-terminal domain"/>
    <property type="match status" value="1"/>
</dbReference>
<evidence type="ECO:0000259" key="7">
    <source>
        <dbReference type="Pfam" id="PF17827"/>
    </source>
</evidence>
<evidence type="ECO:0000256" key="2">
    <source>
        <dbReference type="ARBA" id="ARBA00022679"/>
    </source>
</evidence>
<comment type="function">
    <text evidence="5">Methylates the class 1 translation termination release factors RF1/PrfA and RF2/PrfB on the glutamine residue of the universally conserved GGQ motif.</text>
</comment>
<dbReference type="PROSITE" id="PS00092">
    <property type="entry name" value="N6_MTASE"/>
    <property type="match status" value="1"/>
</dbReference>
<dbReference type="STRING" id="1385510.GCA_000425205_00204"/>
<evidence type="ECO:0000259" key="6">
    <source>
        <dbReference type="Pfam" id="PF05175"/>
    </source>
</evidence>
<dbReference type="Proteomes" id="UP000030528">
    <property type="component" value="Unassembled WGS sequence"/>
</dbReference>
<keyword evidence="2 5" id="KW-0808">Transferase</keyword>
<dbReference type="EMBL" id="AVPE01000001">
    <property type="protein sequence ID" value="KGX93873.1"/>
    <property type="molecule type" value="Genomic_DNA"/>
</dbReference>
<keyword evidence="3 5" id="KW-0949">S-adenosyl-L-methionine</keyword>
<evidence type="ECO:0000313" key="8">
    <source>
        <dbReference type="EMBL" id="KGX93873.1"/>
    </source>
</evidence>
<dbReference type="NCBIfam" id="TIGR00536">
    <property type="entry name" value="hemK_fam"/>
    <property type="match status" value="1"/>
</dbReference>
<reference evidence="8 9" key="1">
    <citation type="submission" date="2013-08" db="EMBL/GenBank/DDBJ databases">
        <authorList>
            <person name="Huang J."/>
            <person name="Wang G."/>
        </authorList>
    </citation>
    <scope>NUCLEOTIDE SEQUENCE [LARGE SCALE GENOMIC DNA]</scope>
    <source>
        <strain evidence="8 9">JSM 076056</strain>
    </source>
</reference>
<feature type="domain" description="Methyltransferase small" evidence="6">
    <location>
        <begin position="118"/>
        <end position="195"/>
    </location>
</feature>
<dbReference type="eggNOG" id="COG2890">
    <property type="taxonomic scope" value="Bacteria"/>
</dbReference>
<dbReference type="InterPro" id="IPR019874">
    <property type="entry name" value="RF_methyltr_PrmC"/>
</dbReference>
<dbReference type="GO" id="GO:0003676">
    <property type="term" value="F:nucleic acid binding"/>
    <property type="evidence" value="ECO:0007669"/>
    <property type="project" value="InterPro"/>
</dbReference>
<dbReference type="OrthoDB" id="9800643at2"/>
<evidence type="ECO:0000256" key="3">
    <source>
        <dbReference type="ARBA" id="ARBA00022691"/>
    </source>
</evidence>
<comment type="similarity">
    <text evidence="5">Belongs to the protein N5-glutamine methyltransferase family. PrmC subfamily.</text>
</comment>
<gene>
    <name evidence="5" type="primary">prmC</name>
    <name evidence="8" type="ORF">N781_01375</name>
</gene>
<dbReference type="GO" id="GO:0102559">
    <property type="term" value="F:peptide chain release factor N(5)-glutamine methyltransferase activity"/>
    <property type="evidence" value="ECO:0007669"/>
    <property type="project" value="UniProtKB-EC"/>
</dbReference>
<dbReference type="InterPro" id="IPR007848">
    <property type="entry name" value="Small_mtfrase_dom"/>
</dbReference>
<feature type="binding site" evidence="5">
    <location>
        <begin position="126"/>
        <end position="130"/>
    </location>
    <ligand>
        <name>S-adenosyl-L-methionine</name>
        <dbReference type="ChEBI" id="CHEBI:59789"/>
    </ligand>
</feature>
<keyword evidence="1 5" id="KW-0489">Methyltransferase</keyword>
<dbReference type="InterPro" id="IPR029063">
    <property type="entry name" value="SAM-dependent_MTases_sf"/>
</dbReference>
<evidence type="ECO:0000256" key="5">
    <source>
        <dbReference type="HAMAP-Rule" id="MF_02126"/>
    </source>
</evidence>
<dbReference type="PANTHER" id="PTHR18895">
    <property type="entry name" value="HEMK METHYLTRANSFERASE"/>
    <property type="match status" value="1"/>
</dbReference>
<protein>
    <recommendedName>
        <fullName evidence="5">Release factor glutamine methyltransferase</fullName>
        <shortName evidence="5">RF MTase</shortName>
        <ecNumber evidence="5">2.1.1.297</ecNumber>
    </recommendedName>
    <alternativeName>
        <fullName evidence="5">N5-glutamine methyltransferase PrmC</fullName>
    </alternativeName>
    <alternativeName>
        <fullName evidence="5">Protein-(glutamine-N5) MTase PrmC</fullName>
    </alternativeName>
    <alternativeName>
        <fullName evidence="5">Protein-glutamine N-methyltransferase PrmC</fullName>
    </alternativeName>
</protein>
<evidence type="ECO:0000256" key="4">
    <source>
        <dbReference type="ARBA" id="ARBA00048391"/>
    </source>
</evidence>
<organism evidence="8 9">
    <name type="scientific">Pontibacillus halophilus JSM 076056 = DSM 19796</name>
    <dbReference type="NCBI Taxonomy" id="1385510"/>
    <lineage>
        <taxon>Bacteria</taxon>
        <taxon>Bacillati</taxon>
        <taxon>Bacillota</taxon>
        <taxon>Bacilli</taxon>
        <taxon>Bacillales</taxon>
        <taxon>Bacillaceae</taxon>
        <taxon>Pontibacillus</taxon>
    </lineage>
</organism>